<dbReference type="InterPro" id="IPR022551">
    <property type="entry name" value="BrxC"/>
</dbReference>
<organism evidence="1 2">
    <name type="scientific">Paenibacillus solani</name>
    <dbReference type="NCBI Taxonomy" id="1705565"/>
    <lineage>
        <taxon>Bacteria</taxon>
        <taxon>Bacillati</taxon>
        <taxon>Bacillota</taxon>
        <taxon>Bacilli</taxon>
        <taxon>Bacillales</taxon>
        <taxon>Paenibacillaceae</taxon>
        <taxon>Paenibacillus</taxon>
    </lineage>
</organism>
<evidence type="ECO:0000313" key="1">
    <source>
        <dbReference type="EMBL" id="KOR88506.1"/>
    </source>
</evidence>
<reference evidence="2" key="1">
    <citation type="submission" date="2015-08" db="EMBL/GenBank/DDBJ databases">
        <title>Genome sequencing project for genomic taxonomy and phylogenomics of Bacillus-like bacteria.</title>
        <authorList>
            <person name="Liu B."/>
            <person name="Wang J."/>
            <person name="Zhu Y."/>
            <person name="Liu G."/>
            <person name="Chen Q."/>
            <person name="Chen Z."/>
            <person name="Lan J."/>
            <person name="Che J."/>
            <person name="Ge C."/>
            <person name="Shi H."/>
            <person name="Pan Z."/>
            <person name="Liu X."/>
        </authorList>
    </citation>
    <scope>NUCLEOTIDE SEQUENCE [LARGE SCALE GENOMIC DNA]</scope>
    <source>
        <strain evidence="2">FJAT-22460</strain>
    </source>
</reference>
<proteinExistence type="predicted"/>
<dbReference type="Gene3D" id="3.40.30.10">
    <property type="entry name" value="Glutaredoxin"/>
    <property type="match status" value="1"/>
</dbReference>
<dbReference type="AlphaFoldDB" id="A0A0M1P209"/>
<dbReference type="EMBL" id="LIUT01000001">
    <property type="protein sequence ID" value="KOR88506.1"/>
    <property type="molecule type" value="Genomic_DNA"/>
</dbReference>
<comment type="caution">
    <text evidence="1">The sequence shown here is derived from an EMBL/GenBank/DDBJ whole genome shotgun (WGS) entry which is preliminary data.</text>
</comment>
<protein>
    <submittedName>
        <fullName evidence="1">General stress protein</fullName>
    </submittedName>
</protein>
<dbReference type="PATRIC" id="fig|1705565.3.peg.2815"/>
<dbReference type="RefSeq" id="WP_053488996.1">
    <property type="nucleotide sequence ID" value="NZ_LIUT01000001.1"/>
</dbReference>
<name>A0A0M1P209_9BACL</name>
<dbReference type="OrthoDB" id="677051at2"/>
<keyword evidence="2" id="KW-1185">Reference proteome</keyword>
<accession>A0A0M1P209</accession>
<dbReference type="NCBIfam" id="TIGR04019">
    <property type="entry name" value="B_thiol_YtxJ"/>
    <property type="match status" value="1"/>
</dbReference>
<sequence>MATLTKMNTIEELHSMLESSELKPLLLFKHSTRCPISTGAYREVQAYLQNDPNEQVHYVLIDVIADRQVSNQAAETLSVKHESPQVILVKAGAPVWHTSHSHITAEALKTQLAGI</sequence>
<gene>
    <name evidence="1" type="ORF">AM231_04645</name>
</gene>
<dbReference type="Pfam" id="PF11009">
    <property type="entry name" value="BrxC"/>
    <property type="match status" value="1"/>
</dbReference>
<dbReference type="Proteomes" id="UP000036932">
    <property type="component" value="Unassembled WGS sequence"/>
</dbReference>
<evidence type="ECO:0000313" key="2">
    <source>
        <dbReference type="Proteomes" id="UP000036932"/>
    </source>
</evidence>